<keyword evidence="1" id="KW-1133">Transmembrane helix</keyword>
<dbReference type="AlphaFoldDB" id="A0A2T0QC01"/>
<proteinExistence type="predicted"/>
<gene>
    <name evidence="2" type="ORF">CLV72_10129</name>
</gene>
<evidence type="ECO:0000313" key="3">
    <source>
        <dbReference type="Proteomes" id="UP000237846"/>
    </source>
</evidence>
<comment type="caution">
    <text evidence="2">The sequence shown here is derived from an EMBL/GenBank/DDBJ whole genome shotgun (WGS) entry which is preliminary data.</text>
</comment>
<organism evidence="2 3">
    <name type="scientific">Allonocardiopsis opalescens</name>
    <dbReference type="NCBI Taxonomy" id="1144618"/>
    <lineage>
        <taxon>Bacteria</taxon>
        <taxon>Bacillati</taxon>
        <taxon>Actinomycetota</taxon>
        <taxon>Actinomycetes</taxon>
        <taxon>Streptosporangiales</taxon>
        <taxon>Allonocardiopsis</taxon>
    </lineage>
</organism>
<feature type="transmembrane region" description="Helical" evidence="1">
    <location>
        <begin position="21"/>
        <end position="46"/>
    </location>
</feature>
<evidence type="ECO:0000313" key="2">
    <source>
        <dbReference type="EMBL" id="PRY01447.1"/>
    </source>
</evidence>
<accession>A0A2T0QC01</accession>
<name>A0A2T0QC01_9ACTN</name>
<dbReference type="RefSeq" id="WP_106237135.1">
    <property type="nucleotide sequence ID" value="NZ_PVZC01000001.1"/>
</dbReference>
<keyword evidence="1" id="KW-0472">Membrane</keyword>
<evidence type="ECO:0000256" key="1">
    <source>
        <dbReference type="SAM" id="Phobius"/>
    </source>
</evidence>
<sequence length="224" mass="22103">MVDDEPEPGPVPAKWLGLFQVVVVLGLIAAVPLTALAAVQAIAVAANAGPPVIEMPVPVAAEAAARAVPDGYAQAAVSAADGPTGVTGGSVAVRPESSAQPGLAAVTALVTLPGLAVALVVLVLLYRLVNRVGSDRDLFSAATVHGLRRCGGLALGGAIGQLALTLVCYTALWPLVAPAGSHPGGTLPDATGAAAALVVGFALLAVAEVVRRGARMRAELEGIV</sequence>
<reference evidence="2 3" key="1">
    <citation type="submission" date="2018-03" db="EMBL/GenBank/DDBJ databases">
        <title>Genomic Encyclopedia of Archaeal and Bacterial Type Strains, Phase II (KMG-II): from individual species to whole genera.</title>
        <authorList>
            <person name="Goeker M."/>
        </authorList>
    </citation>
    <scope>NUCLEOTIDE SEQUENCE [LARGE SCALE GENOMIC DNA]</scope>
    <source>
        <strain evidence="2 3">DSM 45601</strain>
    </source>
</reference>
<keyword evidence="1" id="KW-0812">Transmembrane</keyword>
<feature type="transmembrane region" description="Helical" evidence="1">
    <location>
        <begin position="103"/>
        <end position="129"/>
    </location>
</feature>
<dbReference type="InterPro" id="IPR021354">
    <property type="entry name" value="DUF2975"/>
</dbReference>
<evidence type="ECO:0008006" key="4">
    <source>
        <dbReference type="Google" id="ProtNLM"/>
    </source>
</evidence>
<keyword evidence="3" id="KW-1185">Reference proteome</keyword>
<feature type="transmembrane region" description="Helical" evidence="1">
    <location>
        <begin position="192"/>
        <end position="210"/>
    </location>
</feature>
<dbReference type="Proteomes" id="UP000237846">
    <property type="component" value="Unassembled WGS sequence"/>
</dbReference>
<protein>
    <recommendedName>
        <fullName evidence="4">DUF2975 family protein</fullName>
    </recommendedName>
</protein>
<dbReference type="Pfam" id="PF11188">
    <property type="entry name" value="DUF2975"/>
    <property type="match status" value="1"/>
</dbReference>
<feature type="transmembrane region" description="Helical" evidence="1">
    <location>
        <begin position="150"/>
        <end position="172"/>
    </location>
</feature>
<dbReference type="EMBL" id="PVZC01000001">
    <property type="protein sequence ID" value="PRY01447.1"/>
    <property type="molecule type" value="Genomic_DNA"/>
</dbReference>